<dbReference type="AlphaFoldDB" id="V8FTH0"/>
<sequence>MSKFSDAFEKLIETTIKDLSATAMDGEINTTTIAPILDKLQAETGELSAMLADDKNDAKYLIDIMVINEFLTFFGAIAMATDLAGVACFNNRRREISHKIPTDDEILEECENTVFNAKTQLGSIFKTYSSLLEMRMDNNAAHSVFMEFFKLRYKQAAKAVAFMNTPKIVTPGGGNGNIH</sequence>
<proteinExistence type="predicted"/>
<dbReference type="EMBL" id="AYSV01000135">
    <property type="protein sequence ID" value="ETD66722.1"/>
    <property type="molecule type" value="Genomic_DNA"/>
</dbReference>
<accession>V8FTH0</accession>
<dbReference type="Proteomes" id="UP000018766">
    <property type="component" value="Unassembled WGS sequence"/>
</dbReference>
<dbReference type="RefSeq" id="WP_023953277.1">
    <property type="nucleotide sequence ID" value="NZ_AYSV01000135.1"/>
</dbReference>
<name>V8FTH0_9BURK</name>
<reference evidence="1 2" key="1">
    <citation type="submission" date="2013-11" db="EMBL/GenBank/DDBJ databases">
        <title>Genomic analysis of Pelistega sp. HM-7.</title>
        <authorList>
            <person name="Kumbhare S.V."/>
            <person name="Shetty S.A."/>
            <person name="Sharma O."/>
            <person name="Dhotre D.P."/>
        </authorList>
    </citation>
    <scope>NUCLEOTIDE SEQUENCE [LARGE SCALE GENOMIC DNA]</scope>
    <source>
        <strain evidence="1 2">HM-7</strain>
    </source>
</reference>
<protein>
    <submittedName>
        <fullName evidence="1">Uncharacterized protein</fullName>
    </submittedName>
</protein>
<organism evidence="1 2">
    <name type="scientific">Pelistega indica</name>
    <dbReference type="NCBI Taxonomy" id="1414851"/>
    <lineage>
        <taxon>Bacteria</taxon>
        <taxon>Pseudomonadati</taxon>
        <taxon>Pseudomonadota</taxon>
        <taxon>Betaproteobacteria</taxon>
        <taxon>Burkholderiales</taxon>
        <taxon>Alcaligenaceae</taxon>
        <taxon>Pelistega</taxon>
    </lineage>
</organism>
<evidence type="ECO:0000313" key="1">
    <source>
        <dbReference type="EMBL" id="ETD66722.1"/>
    </source>
</evidence>
<evidence type="ECO:0000313" key="2">
    <source>
        <dbReference type="Proteomes" id="UP000018766"/>
    </source>
</evidence>
<keyword evidence="2" id="KW-1185">Reference proteome</keyword>
<comment type="caution">
    <text evidence="1">The sequence shown here is derived from an EMBL/GenBank/DDBJ whole genome shotgun (WGS) entry which is preliminary data.</text>
</comment>
<gene>
    <name evidence="1" type="ORF">V757_12240</name>
</gene>